<dbReference type="AlphaFoldDB" id="A0AAW1TJ85"/>
<organism evidence="1 2">
    <name type="scientific">Henosepilachna vigintioctopunctata</name>
    <dbReference type="NCBI Taxonomy" id="420089"/>
    <lineage>
        <taxon>Eukaryota</taxon>
        <taxon>Metazoa</taxon>
        <taxon>Ecdysozoa</taxon>
        <taxon>Arthropoda</taxon>
        <taxon>Hexapoda</taxon>
        <taxon>Insecta</taxon>
        <taxon>Pterygota</taxon>
        <taxon>Neoptera</taxon>
        <taxon>Endopterygota</taxon>
        <taxon>Coleoptera</taxon>
        <taxon>Polyphaga</taxon>
        <taxon>Cucujiformia</taxon>
        <taxon>Coccinelloidea</taxon>
        <taxon>Coccinellidae</taxon>
        <taxon>Epilachninae</taxon>
        <taxon>Epilachnini</taxon>
        <taxon>Henosepilachna</taxon>
    </lineage>
</organism>
<reference evidence="1 2" key="1">
    <citation type="submission" date="2023-03" db="EMBL/GenBank/DDBJ databases">
        <title>Genome insight into feeding habits of ladybird beetles.</title>
        <authorList>
            <person name="Li H.-S."/>
            <person name="Huang Y.-H."/>
            <person name="Pang H."/>
        </authorList>
    </citation>
    <scope>NUCLEOTIDE SEQUENCE [LARGE SCALE GENOMIC DNA]</scope>
    <source>
        <strain evidence="1">SYSU_2023b</strain>
        <tissue evidence="1">Whole body</tissue>
    </source>
</reference>
<dbReference type="EMBL" id="JARQZJ010000001">
    <property type="protein sequence ID" value="KAK9869513.1"/>
    <property type="molecule type" value="Genomic_DNA"/>
</dbReference>
<name>A0AAW1TJ85_9CUCU</name>
<comment type="caution">
    <text evidence="1">The sequence shown here is derived from an EMBL/GenBank/DDBJ whole genome shotgun (WGS) entry which is preliminary data.</text>
</comment>
<dbReference type="Proteomes" id="UP001431783">
    <property type="component" value="Unassembled WGS sequence"/>
</dbReference>
<accession>A0AAW1TJ85</accession>
<gene>
    <name evidence="1" type="ORF">WA026_003266</name>
</gene>
<evidence type="ECO:0000313" key="2">
    <source>
        <dbReference type="Proteomes" id="UP001431783"/>
    </source>
</evidence>
<protein>
    <submittedName>
        <fullName evidence="1">Uncharacterized protein</fullName>
    </submittedName>
</protein>
<evidence type="ECO:0000313" key="1">
    <source>
        <dbReference type="EMBL" id="KAK9869513.1"/>
    </source>
</evidence>
<proteinExistence type="predicted"/>
<sequence>MNRVPRFLLCKAKSFHDITSSHGQVSSEFDMDIDMSLDYNTPELMSSDFYESVHSLKETSLQYGIDSSVFNLEDDLNMLSESSSHTEEVHSSRIITSESSIHDSADENIPAVHQSVDDTIPMSLLDTHETVEIINNAKKISMPVLKPNKPTKIYAVTIYFEGYDGLTSTIIFICL</sequence>
<keyword evidence="2" id="KW-1185">Reference proteome</keyword>